<dbReference type="Gene3D" id="3.40.50.10860">
    <property type="entry name" value="Leucine Dehydrogenase, chain A, domain 1"/>
    <property type="match status" value="1"/>
</dbReference>
<dbReference type="eggNOG" id="COG0169">
    <property type="taxonomic scope" value="Bacteria"/>
</dbReference>
<feature type="binding site" evidence="8">
    <location>
        <begin position="145"/>
        <end position="149"/>
    </location>
    <ligand>
        <name>NADP(+)</name>
        <dbReference type="ChEBI" id="CHEBI:58349"/>
    </ligand>
</feature>
<keyword evidence="6 8" id="KW-0057">Aromatic amino acid biosynthesis</keyword>
<dbReference type="EMBL" id="CP003236">
    <property type="protein sequence ID" value="AFK55240.1"/>
    <property type="molecule type" value="Genomic_DNA"/>
</dbReference>
<dbReference type="AlphaFoldDB" id="I3TR52"/>
<evidence type="ECO:0000256" key="6">
    <source>
        <dbReference type="ARBA" id="ARBA00023141"/>
    </source>
</evidence>
<organism evidence="12 13">
    <name type="scientific">Tistrella mobilis (strain KA081020-065)</name>
    <dbReference type="NCBI Taxonomy" id="1110502"/>
    <lineage>
        <taxon>Bacteria</taxon>
        <taxon>Pseudomonadati</taxon>
        <taxon>Pseudomonadota</taxon>
        <taxon>Alphaproteobacteria</taxon>
        <taxon>Geminicoccales</taxon>
        <taxon>Geminicoccaceae</taxon>
        <taxon>Tistrella</taxon>
    </lineage>
</organism>
<dbReference type="GO" id="GO:0009423">
    <property type="term" value="P:chorismate biosynthetic process"/>
    <property type="evidence" value="ECO:0007669"/>
    <property type="project" value="UniProtKB-UniRule"/>
</dbReference>
<dbReference type="InterPro" id="IPR046346">
    <property type="entry name" value="Aminoacid_DH-like_N_sf"/>
</dbReference>
<feature type="binding site" evidence="8">
    <location>
        <position position="262"/>
    </location>
    <ligand>
        <name>NADP(+)</name>
        <dbReference type="ChEBI" id="CHEBI:58349"/>
    </ligand>
</feature>
<dbReference type="InterPro" id="IPR011342">
    <property type="entry name" value="Shikimate_DH"/>
</dbReference>
<dbReference type="UniPathway" id="UPA00053">
    <property type="reaction ID" value="UER00087"/>
</dbReference>
<dbReference type="SUPFAM" id="SSF53223">
    <property type="entry name" value="Aminoacid dehydrogenase-like, N-terminal domain"/>
    <property type="match status" value="1"/>
</dbReference>
<dbReference type="NCBIfam" id="NF001312">
    <property type="entry name" value="PRK00258.1-4"/>
    <property type="match status" value="1"/>
</dbReference>
<dbReference type="InterPro" id="IPR036291">
    <property type="entry name" value="NAD(P)-bd_dom_sf"/>
</dbReference>
<dbReference type="PANTHER" id="PTHR21089">
    <property type="entry name" value="SHIKIMATE DEHYDROGENASE"/>
    <property type="match status" value="1"/>
</dbReference>
<keyword evidence="5 8" id="KW-0560">Oxidoreductase</keyword>
<accession>I3TR52</accession>
<reference evidence="12 13" key="1">
    <citation type="journal article" date="2012" name="J. Am. Chem. Soc.">
        <title>Bacterial biosynthesis and maturation of the didemnin anti-cancer agents.</title>
        <authorList>
            <person name="Xu Y."/>
            <person name="Kersten R.D."/>
            <person name="Nam S.J."/>
            <person name="Lu L."/>
            <person name="Al-Suwailem A.M."/>
            <person name="Zheng H."/>
            <person name="Fenical W."/>
            <person name="Dorrestein P.C."/>
            <person name="Moore B.S."/>
            <person name="Qian P.Y."/>
        </authorList>
    </citation>
    <scope>NUCLEOTIDE SEQUENCE [LARGE SCALE GENOMIC DNA]</scope>
    <source>
        <strain evidence="12 13">KA081020-065</strain>
    </source>
</reference>
<sequence>MDGRTMTEPLHPVWISGAARLAGVIGYPVTHSRSPRLHGFWLARHRIDGAYLPLAIRPGDLAETLPALPRMGFRGVNLTLPHKELVLPLCDEVEPVARAIGAVNTLVFGEDHRIIGTNTDAWGFGAALAAGAPARDAAAPALVLGAGGAARAVVYALAEAGAGRILIANRTAERAAALIRDLAPHCPATVLEAVDWAARSDLLAGCGTLVNTTSLGLHGQPPLEIDLARADDRLVVSDIVYDPLETPVLKAARARGLVAVDGLGMLLHQAVPGFERWFGVRPVVDAALRRHVAADLIGAEAPC</sequence>
<dbReference type="Gene3D" id="3.40.50.720">
    <property type="entry name" value="NAD(P)-binding Rossmann-like Domain"/>
    <property type="match status" value="1"/>
</dbReference>
<proteinExistence type="inferred from homology"/>
<keyword evidence="3 8" id="KW-0028">Amino-acid biosynthesis</keyword>
<dbReference type="Proteomes" id="UP000005258">
    <property type="component" value="Chromosome"/>
</dbReference>
<name>I3TR52_TISMK</name>
<dbReference type="GO" id="GO:0009073">
    <property type="term" value="P:aromatic amino acid family biosynthetic process"/>
    <property type="evidence" value="ECO:0007669"/>
    <property type="project" value="UniProtKB-KW"/>
</dbReference>
<dbReference type="NCBIfam" id="TIGR00507">
    <property type="entry name" value="aroE"/>
    <property type="match status" value="1"/>
</dbReference>
<dbReference type="GO" id="GO:0008652">
    <property type="term" value="P:amino acid biosynthetic process"/>
    <property type="evidence" value="ECO:0007669"/>
    <property type="project" value="UniProtKB-KW"/>
</dbReference>
<evidence type="ECO:0000313" key="12">
    <source>
        <dbReference type="EMBL" id="AFK55240.1"/>
    </source>
</evidence>
<evidence type="ECO:0000259" key="10">
    <source>
        <dbReference type="Pfam" id="PF08501"/>
    </source>
</evidence>
<comment type="subunit">
    <text evidence="8">Homodimer.</text>
</comment>
<dbReference type="Pfam" id="PF01488">
    <property type="entry name" value="Shikimate_DH"/>
    <property type="match status" value="1"/>
</dbReference>
<evidence type="ECO:0000256" key="3">
    <source>
        <dbReference type="ARBA" id="ARBA00022605"/>
    </source>
</evidence>
<evidence type="ECO:0000259" key="11">
    <source>
        <dbReference type="Pfam" id="PF18317"/>
    </source>
</evidence>
<evidence type="ECO:0000259" key="9">
    <source>
        <dbReference type="Pfam" id="PF01488"/>
    </source>
</evidence>
<dbReference type="HAMAP" id="MF_00222">
    <property type="entry name" value="Shikimate_DH_AroE"/>
    <property type="match status" value="1"/>
</dbReference>
<feature type="binding site" evidence="8">
    <location>
        <position position="79"/>
    </location>
    <ligand>
        <name>shikimate</name>
        <dbReference type="ChEBI" id="CHEBI:36208"/>
    </ligand>
</feature>
<dbReference type="STRING" id="1110502.TMO_3402"/>
<dbReference type="CDD" id="cd01065">
    <property type="entry name" value="NAD_bind_Shikimate_DH"/>
    <property type="match status" value="1"/>
</dbReference>
<dbReference type="SUPFAM" id="SSF51735">
    <property type="entry name" value="NAD(P)-binding Rossmann-fold domains"/>
    <property type="match status" value="1"/>
</dbReference>
<dbReference type="EC" id="1.1.1.25" evidence="2 8"/>
<comment type="pathway">
    <text evidence="1 8">Metabolic intermediate biosynthesis; chorismate biosynthesis; chorismate from D-erythrose 4-phosphate and phosphoenolpyruvate: step 4/7.</text>
</comment>
<evidence type="ECO:0000256" key="8">
    <source>
        <dbReference type="HAMAP-Rule" id="MF_00222"/>
    </source>
</evidence>
<evidence type="ECO:0000256" key="2">
    <source>
        <dbReference type="ARBA" id="ARBA00012962"/>
    </source>
</evidence>
<dbReference type="InterPro" id="IPR022893">
    <property type="entry name" value="Shikimate_DH_fam"/>
</dbReference>
<feature type="binding site" evidence="8">
    <location>
        <position position="241"/>
    </location>
    <ligand>
        <name>shikimate</name>
        <dbReference type="ChEBI" id="CHEBI:36208"/>
    </ligand>
</feature>
<gene>
    <name evidence="8 12" type="primary">aroE</name>
    <name evidence="12" type="ordered locus">TMO_3402</name>
</gene>
<comment type="similarity">
    <text evidence="8">Belongs to the shikimate dehydrogenase family.</text>
</comment>
<evidence type="ECO:0000256" key="5">
    <source>
        <dbReference type="ARBA" id="ARBA00023002"/>
    </source>
</evidence>
<keyword evidence="13" id="KW-1185">Reference proteome</keyword>
<dbReference type="HOGENOM" id="CLU_044063_2_0_5"/>
<dbReference type="Pfam" id="PF08501">
    <property type="entry name" value="Shikimate_dh_N"/>
    <property type="match status" value="1"/>
</dbReference>
<protein>
    <recommendedName>
        <fullName evidence="2 8">Shikimate dehydrogenase (NADP(+))</fullName>
        <shortName evidence="8">SDH</shortName>
        <ecNumber evidence="2 8">1.1.1.25</ecNumber>
    </recommendedName>
</protein>
<dbReference type="GO" id="GO:0005829">
    <property type="term" value="C:cytosol"/>
    <property type="evidence" value="ECO:0007669"/>
    <property type="project" value="TreeGrafter"/>
</dbReference>
<feature type="binding site" evidence="8">
    <location>
        <position position="120"/>
    </location>
    <ligand>
        <name>shikimate</name>
        <dbReference type="ChEBI" id="CHEBI:36208"/>
    </ligand>
</feature>
<feature type="binding site" evidence="8">
    <location>
        <position position="104"/>
    </location>
    <ligand>
        <name>shikimate</name>
        <dbReference type="ChEBI" id="CHEBI:36208"/>
    </ligand>
</feature>
<feature type="domain" description="Shikimate dehydrogenase substrate binding N-terminal" evidence="10">
    <location>
        <begin position="24"/>
        <end position="106"/>
    </location>
</feature>
<comment type="caution">
    <text evidence="8">Lacks conserved residue(s) required for the propagation of feature annotation.</text>
</comment>
<feature type="domain" description="Quinate/shikimate 5-dehydrogenase/glutamyl-tRNA reductase" evidence="9">
    <location>
        <begin position="139"/>
        <end position="185"/>
    </location>
</feature>
<feature type="binding site" evidence="8">
    <location>
        <begin position="32"/>
        <end position="34"/>
    </location>
    <ligand>
        <name>shikimate</name>
        <dbReference type="ChEBI" id="CHEBI:36208"/>
    </ligand>
</feature>
<dbReference type="GO" id="GO:0050661">
    <property type="term" value="F:NADP binding"/>
    <property type="evidence" value="ECO:0007669"/>
    <property type="project" value="InterPro"/>
</dbReference>
<comment type="function">
    <text evidence="8">Involved in the biosynthesis of the chorismate, which leads to the biosynthesis of aromatic amino acids. Catalyzes the reversible NADPH linked reduction of 3-dehydroshikimate (DHSA) to yield shikimate (SA).</text>
</comment>
<feature type="binding site" evidence="8">
    <location>
        <position position="269"/>
    </location>
    <ligand>
        <name>shikimate</name>
        <dbReference type="ChEBI" id="CHEBI:36208"/>
    </ligand>
</feature>
<feature type="binding site" evidence="8">
    <location>
        <begin position="169"/>
        <end position="174"/>
    </location>
    <ligand>
        <name>NADP(+)</name>
        <dbReference type="ChEBI" id="CHEBI:58349"/>
    </ligand>
</feature>
<dbReference type="PANTHER" id="PTHR21089:SF1">
    <property type="entry name" value="BIFUNCTIONAL 3-DEHYDROQUINATE DEHYDRATASE_SHIKIMATE DEHYDROGENASE, CHLOROPLASTIC"/>
    <property type="match status" value="1"/>
</dbReference>
<evidence type="ECO:0000313" key="13">
    <source>
        <dbReference type="Proteomes" id="UP000005258"/>
    </source>
</evidence>
<dbReference type="PATRIC" id="fig|1110502.3.peg.3488"/>
<dbReference type="KEGG" id="tmo:TMO_3402"/>
<feature type="domain" description="SDH C-terminal" evidence="11">
    <location>
        <begin position="262"/>
        <end position="283"/>
    </location>
</feature>
<dbReference type="GO" id="GO:0004764">
    <property type="term" value="F:shikimate 3-dehydrogenase (NADP+) activity"/>
    <property type="evidence" value="ECO:0007669"/>
    <property type="project" value="UniProtKB-UniRule"/>
</dbReference>
<feature type="binding site" evidence="8">
    <location>
        <position position="239"/>
    </location>
    <ligand>
        <name>NADP(+)</name>
        <dbReference type="ChEBI" id="CHEBI:58349"/>
    </ligand>
</feature>
<evidence type="ECO:0000256" key="1">
    <source>
        <dbReference type="ARBA" id="ARBA00004871"/>
    </source>
</evidence>
<dbReference type="InterPro" id="IPR006151">
    <property type="entry name" value="Shikm_DH/Glu-tRNA_Rdtase"/>
</dbReference>
<keyword evidence="4 8" id="KW-0521">NADP</keyword>
<dbReference type="GO" id="GO:0019632">
    <property type="term" value="P:shikimate metabolic process"/>
    <property type="evidence" value="ECO:0007669"/>
    <property type="project" value="InterPro"/>
</dbReference>
<dbReference type="Pfam" id="PF18317">
    <property type="entry name" value="SDH_C"/>
    <property type="match status" value="1"/>
</dbReference>
<evidence type="ECO:0000256" key="7">
    <source>
        <dbReference type="ARBA" id="ARBA00049442"/>
    </source>
</evidence>
<evidence type="ECO:0000256" key="4">
    <source>
        <dbReference type="ARBA" id="ARBA00022857"/>
    </source>
</evidence>
<feature type="active site" description="Proton acceptor" evidence="8">
    <location>
        <position position="83"/>
    </location>
</feature>
<dbReference type="InterPro" id="IPR013708">
    <property type="entry name" value="Shikimate_DH-bd_N"/>
</dbReference>
<dbReference type="InterPro" id="IPR041121">
    <property type="entry name" value="SDH_C"/>
</dbReference>
<comment type="catalytic activity">
    <reaction evidence="7 8">
        <text>shikimate + NADP(+) = 3-dehydroshikimate + NADPH + H(+)</text>
        <dbReference type="Rhea" id="RHEA:17737"/>
        <dbReference type="ChEBI" id="CHEBI:15378"/>
        <dbReference type="ChEBI" id="CHEBI:16630"/>
        <dbReference type="ChEBI" id="CHEBI:36208"/>
        <dbReference type="ChEBI" id="CHEBI:57783"/>
        <dbReference type="ChEBI" id="CHEBI:58349"/>
        <dbReference type="EC" id="1.1.1.25"/>
    </reaction>
</comment>